<proteinExistence type="predicted"/>
<comment type="caution">
    <text evidence="1">The sequence shown here is derived from an EMBL/GenBank/DDBJ whole genome shotgun (WGS) entry which is preliminary data.</text>
</comment>
<name>A0A1F7W722_9BACT</name>
<evidence type="ECO:0000313" key="2">
    <source>
        <dbReference type="Proteomes" id="UP000177331"/>
    </source>
</evidence>
<dbReference type="Proteomes" id="UP000177331">
    <property type="component" value="Unassembled WGS sequence"/>
</dbReference>
<dbReference type="EMBL" id="MGFD01000025">
    <property type="protein sequence ID" value="OGL98605.1"/>
    <property type="molecule type" value="Genomic_DNA"/>
</dbReference>
<gene>
    <name evidence="1" type="ORF">A2318_00320</name>
</gene>
<dbReference type="STRING" id="1802421.A2318_00320"/>
<protein>
    <submittedName>
        <fullName evidence="1">Uncharacterized protein</fullName>
    </submittedName>
</protein>
<dbReference type="AlphaFoldDB" id="A0A1F7W722"/>
<organism evidence="1 2">
    <name type="scientific">Candidatus Uhrbacteria bacterium RIFOXYB2_FULL_45_11</name>
    <dbReference type="NCBI Taxonomy" id="1802421"/>
    <lineage>
        <taxon>Bacteria</taxon>
        <taxon>Candidatus Uhriibacteriota</taxon>
    </lineage>
</organism>
<reference evidence="1 2" key="1">
    <citation type="journal article" date="2016" name="Nat. Commun.">
        <title>Thousands of microbial genomes shed light on interconnected biogeochemical processes in an aquifer system.</title>
        <authorList>
            <person name="Anantharaman K."/>
            <person name="Brown C.T."/>
            <person name="Hug L.A."/>
            <person name="Sharon I."/>
            <person name="Castelle C.J."/>
            <person name="Probst A.J."/>
            <person name="Thomas B.C."/>
            <person name="Singh A."/>
            <person name="Wilkins M.J."/>
            <person name="Karaoz U."/>
            <person name="Brodie E.L."/>
            <person name="Williams K.H."/>
            <person name="Hubbard S.S."/>
            <person name="Banfield J.F."/>
        </authorList>
    </citation>
    <scope>NUCLEOTIDE SEQUENCE [LARGE SCALE GENOMIC DNA]</scope>
</reference>
<accession>A0A1F7W722</accession>
<sequence>MITLHHTNLPEVSVSKKKPIGFVGIIPKSDLHDAPVQKTVFAILSDTPTEPNEIGLGIFCLPANAVISLPKFVTSWIAFLPHRLVFSGITDPDDDSYYEIWFTKDVVCISDGAGDRETRFLLVNASEVSMRIHGREYLVSAHKTQTDAENWIRNKAITLFKDTEQQPS</sequence>
<evidence type="ECO:0000313" key="1">
    <source>
        <dbReference type="EMBL" id="OGL98605.1"/>
    </source>
</evidence>